<dbReference type="InterPro" id="IPR029063">
    <property type="entry name" value="SAM-dependent_MTases_sf"/>
</dbReference>
<dbReference type="SUPFAM" id="SSF53335">
    <property type="entry name" value="S-adenosyl-L-methionine-dependent methyltransferases"/>
    <property type="match status" value="1"/>
</dbReference>
<gene>
    <name evidence="3" type="ORF">KA717_09695</name>
</gene>
<reference evidence="3" key="1">
    <citation type="submission" date="2021-04" db="EMBL/GenBank/DDBJ databases">
        <title>Genome sequence of Woronichinia naegeliana from Washington state freshwater lake bloom.</title>
        <authorList>
            <person name="Dreher T.W."/>
        </authorList>
    </citation>
    <scope>NUCLEOTIDE SEQUENCE</scope>
    <source>
        <strain evidence="3">WA131</strain>
    </source>
</reference>
<dbReference type="InterPro" id="IPR018773">
    <property type="entry name" value="MeTrfase_reg_dom_prd"/>
</dbReference>
<keyword evidence="3" id="KW-0489">Methyltransferase</keyword>
<dbReference type="Proteomes" id="UP001065613">
    <property type="component" value="Chromosome"/>
</dbReference>
<dbReference type="AlphaFoldDB" id="A0A977PXB4"/>
<dbReference type="InterPro" id="IPR041698">
    <property type="entry name" value="Methyltransf_25"/>
</dbReference>
<proteinExistence type="predicted"/>
<dbReference type="Gene3D" id="3.40.50.150">
    <property type="entry name" value="Vaccinia Virus protein VP39"/>
    <property type="match status" value="1"/>
</dbReference>
<organism evidence="3">
    <name type="scientific">Woronichinia naegeliana WA131</name>
    <dbReference type="NCBI Taxonomy" id="2824559"/>
    <lineage>
        <taxon>Bacteria</taxon>
        <taxon>Bacillati</taxon>
        <taxon>Cyanobacteriota</taxon>
        <taxon>Cyanophyceae</taxon>
        <taxon>Synechococcales</taxon>
        <taxon>Coelosphaeriaceae</taxon>
        <taxon>Woronichinia</taxon>
    </lineage>
</organism>
<feature type="domain" description="Methyltransferase" evidence="2">
    <location>
        <begin position="48"/>
        <end position="144"/>
    </location>
</feature>
<sequence length="506" mass="57107">MIWNEGYVAEVNYTYGFYGELSPLKLAFASALKSIQLPNLTESFNYCELACGRGYSSNLLAATYPQAQFYANDFNPSHIIEAKTLAEAAGTRNVHFFDDSFEEFINQELPQFDFIVLHGIYSWISPKNRQAIVDFIRKKLNVGGLVYISYNALPGWSAAMPMQALMLRHGQRSSEPILNRIEQALNFTGQLLDVNANYFTQNPIVQKRLEALKSQNRHYLAHEYFNEEWNSFYFDEVAKELEVAKLNFIGSAHLIDHVDAVNLSAVAQAQLAQVSDPLFREVVRDFCLNTQFRRDIFGRGKLSLTVQEQVQQLQGTRFALVTASANIKFEHQFPLGEVKLQEEIYGPICTTLATGALTLGELQNHPQTQHITLNSLYQALLILIGVGYIHPAVNETTRKQRQKSTDAFNMAVKTKALYSDEMNYLASPLVGTGVAVNRLEQLLLLAKSRKQSGPEFLWQVLSSQGKKVVTDGKTLETEEENLAYLHSAAEEFERDRLPILTLLGIN</sequence>
<dbReference type="CDD" id="cd02440">
    <property type="entry name" value="AdoMet_MTases"/>
    <property type="match status" value="1"/>
</dbReference>
<dbReference type="Pfam" id="PF10119">
    <property type="entry name" value="MethyTransf_Reg"/>
    <property type="match status" value="1"/>
</dbReference>
<evidence type="ECO:0000259" key="2">
    <source>
        <dbReference type="Pfam" id="PF13649"/>
    </source>
</evidence>
<accession>A0A977PXB4</accession>
<dbReference type="GO" id="GO:0008168">
    <property type="term" value="F:methyltransferase activity"/>
    <property type="evidence" value="ECO:0007669"/>
    <property type="project" value="UniProtKB-KW"/>
</dbReference>
<dbReference type="EMBL" id="CP073041">
    <property type="protein sequence ID" value="UXE62936.1"/>
    <property type="molecule type" value="Genomic_DNA"/>
</dbReference>
<dbReference type="Pfam" id="PF13649">
    <property type="entry name" value="Methyltransf_25"/>
    <property type="match status" value="1"/>
</dbReference>
<name>A0A977PXB4_9CYAN</name>
<keyword evidence="3" id="KW-0808">Transferase</keyword>
<evidence type="ECO:0000313" key="3">
    <source>
        <dbReference type="EMBL" id="UXE62936.1"/>
    </source>
</evidence>
<dbReference type="GO" id="GO:0032259">
    <property type="term" value="P:methylation"/>
    <property type="evidence" value="ECO:0007669"/>
    <property type="project" value="UniProtKB-KW"/>
</dbReference>
<feature type="domain" description="Methyltransferase regulatory" evidence="1">
    <location>
        <begin position="216"/>
        <end position="297"/>
    </location>
</feature>
<dbReference type="KEGG" id="wna:KA717_09695"/>
<protein>
    <submittedName>
        <fullName evidence="3">Class I SAM-dependent methyltransferase</fullName>
    </submittedName>
</protein>
<evidence type="ECO:0000259" key="1">
    <source>
        <dbReference type="Pfam" id="PF10119"/>
    </source>
</evidence>